<comment type="caution">
    <text evidence="1">The sequence shown here is derived from an EMBL/GenBank/DDBJ whole genome shotgun (WGS) entry which is preliminary data.</text>
</comment>
<name>A0A951QSX7_9CYAN</name>
<evidence type="ECO:0000313" key="2">
    <source>
        <dbReference type="Proteomes" id="UP000729701"/>
    </source>
</evidence>
<reference evidence="1" key="2">
    <citation type="journal article" date="2022" name="Microbiol. Resour. Announc.">
        <title>Metagenome Sequencing to Explore Phylogenomics of Terrestrial Cyanobacteria.</title>
        <authorList>
            <person name="Ward R.D."/>
            <person name="Stajich J.E."/>
            <person name="Johansen J.R."/>
            <person name="Huntemann M."/>
            <person name="Clum A."/>
            <person name="Foster B."/>
            <person name="Foster B."/>
            <person name="Roux S."/>
            <person name="Palaniappan K."/>
            <person name="Varghese N."/>
            <person name="Mukherjee S."/>
            <person name="Reddy T.B.K."/>
            <person name="Daum C."/>
            <person name="Copeland A."/>
            <person name="Chen I.A."/>
            <person name="Ivanova N.N."/>
            <person name="Kyrpides N.C."/>
            <person name="Shapiro N."/>
            <person name="Eloe-Fadrosh E.A."/>
            <person name="Pietrasiak N."/>
        </authorList>
    </citation>
    <scope>NUCLEOTIDE SEQUENCE</scope>
    <source>
        <strain evidence="1">GSE-NOS-MK-12-04C</strain>
    </source>
</reference>
<evidence type="ECO:0000313" key="1">
    <source>
        <dbReference type="EMBL" id="MBW4670492.1"/>
    </source>
</evidence>
<organism evidence="1 2">
    <name type="scientific">Cyanomargarita calcarea GSE-NOS-MK-12-04C</name>
    <dbReference type="NCBI Taxonomy" id="2839659"/>
    <lineage>
        <taxon>Bacteria</taxon>
        <taxon>Bacillati</taxon>
        <taxon>Cyanobacteriota</taxon>
        <taxon>Cyanophyceae</taxon>
        <taxon>Nostocales</taxon>
        <taxon>Cyanomargaritaceae</taxon>
        <taxon>Cyanomargarita</taxon>
    </lineage>
</organism>
<dbReference type="Proteomes" id="UP000729701">
    <property type="component" value="Unassembled WGS sequence"/>
</dbReference>
<gene>
    <name evidence="1" type="ORF">KME60_24515</name>
</gene>
<dbReference type="AlphaFoldDB" id="A0A951QSX7"/>
<sequence length="304" mass="34030">MKIALAFGDVEINKLAKIEPRTLFKITSTKKFALVVEGIRNSVGHVTQQLVENLIEACKRPRTAKPDKPSIWRAEKDGSRSCVVPPIKEDDHYTGISIQRAMDNEGMTAQSFVREAAAFREAYLSGAFLLVSELPPHLQAILGEKLKYSAPTPVDDDIEVKTYTDQSETDETTVEVVEVVESMEYSVEQVEVVEPMEVPQDIETSIEKNEDLPLHNSIESMSFEKIAALLVQCTTWNEIVAITSKIDEQVRLHSWKVLSESEQRRIIAMKKAAEPSTIKVADKVNWANHYPDLSAGLPLEVQVP</sequence>
<protein>
    <submittedName>
        <fullName evidence="1">Uncharacterized protein</fullName>
    </submittedName>
</protein>
<proteinExistence type="predicted"/>
<dbReference type="EMBL" id="JAHHGZ010000031">
    <property type="protein sequence ID" value="MBW4670492.1"/>
    <property type="molecule type" value="Genomic_DNA"/>
</dbReference>
<accession>A0A951QSX7</accession>
<reference evidence="1" key="1">
    <citation type="submission" date="2021-05" db="EMBL/GenBank/DDBJ databases">
        <authorList>
            <person name="Pietrasiak N."/>
            <person name="Ward R."/>
            <person name="Stajich J.E."/>
            <person name="Kurbessoian T."/>
        </authorList>
    </citation>
    <scope>NUCLEOTIDE SEQUENCE</scope>
    <source>
        <strain evidence="1">GSE-NOS-MK-12-04C</strain>
    </source>
</reference>